<keyword evidence="2" id="KW-0012">Acyltransferase</keyword>
<accession>A0A852SQS5</accession>
<dbReference type="CDD" id="cd04301">
    <property type="entry name" value="NAT_SF"/>
    <property type="match status" value="1"/>
</dbReference>
<dbReference type="EC" id="2.3.1.-" evidence="2"/>
<evidence type="ECO:0000313" key="3">
    <source>
        <dbReference type="Proteomes" id="UP000549913"/>
    </source>
</evidence>
<organism evidence="2 3">
    <name type="scientific">Herbiconiux flava</name>
    <dbReference type="NCBI Taxonomy" id="881268"/>
    <lineage>
        <taxon>Bacteria</taxon>
        <taxon>Bacillati</taxon>
        <taxon>Actinomycetota</taxon>
        <taxon>Actinomycetes</taxon>
        <taxon>Micrococcales</taxon>
        <taxon>Microbacteriaceae</taxon>
        <taxon>Herbiconiux</taxon>
    </lineage>
</organism>
<gene>
    <name evidence="2" type="ORF">BJ984_002283</name>
</gene>
<dbReference type="Pfam" id="PF00583">
    <property type="entry name" value="Acetyltransf_1"/>
    <property type="match status" value="1"/>
</dbReference>
<dbReference type="EMBL" id="JACCBM010000001">
    <property type="protein sequence ID" value="NYD71125.1"/>
    <property type="molecule type" value="Genomic_DNA"/>
</dbReference>
<sequence>MTATAPLHVEPWNPADAEDRAAVAAMVLRYHQQTESEKGSRAVELPGRYRSEAEDPAAAFAGSTVLLARGRAADRADEAAAGETSREASLGMLVLTPAISGWHEVKRLWVQPEARGRGAARHLLVEATHRAAADGCGLRLSVWEWRTTAIALYERLGFGRVASWDPRAGLVCLERPADG</sequence>
<dbReference type="Proteomes" id="UP000549913">
    <property type="component" value="Unassembled WGS sequence"/>
</dbReference>
<protein>
    <submittedName>
        <fullName evidence="2">Putative acetyltransferase</fullName>
        <ecNumber evidence="2">2.3.1.-</ecNumber>
    </submittedName>
</protein>
<feature type="domain" description="N-acetyltransferase" evidence="1">
    <location>
        <begin position="7"/>
        <end position="178"/>
    </location>
</feature>
<dbReference type="InterPro" id="IPR000182">
    <property type="entry name" value="GNAT_dom"/>
</dbReference>
<keyword evidence="3" id="KW-1185">Reference proteome</keyword>
<dbReference type="RefSeq" id="WP_271206588.1">
    <property type="nucleotide sequence ID" value="NZ_BSEW01000002.1"/>
</dbReference>
<dbReference type="SUPFAM" id="SSF55729">
    <property type="entry name" value="Acyl-CoA N-acyltransferases (Nat)"/>
    <property type="match status" value="1"/>
</dbReference>
<proteinExistence type="predicted"/>
<name>A0A852SQS5_9MICO</name>
<dbReference type="InterPro" id="IPR016181">
    <property type="entry name" value="Acyl_CoA_acyltransferase"/>
</dbReference>
<evidence type="ECO:0000313" key="2">
    <source>
        <dbReference type="EMBL" id="NYD71125.1"/>
    </source>
</evidence>
<dbReference type="PROSITE" id="PS51186">
    <property type="entry name" value="GNAT"/>
    <property type="match status" value="1"/>
</dbReference>
<dbReference type="Gene3D" id="3.40.630.30">
    <property type="match status" value="1"/>
</dbReference>
<dbReference type="GO" id="GO:0016747">
    <property type="term" value="F:acyltransferase activity, transferring groups other than amino-acyl groups"/>
    <property type="evidence" value="ECO:0007669"/>
    <property type="project" value="InterPro"/>
</dbReference>
<keyword evidence="2" id="KW-0808">Transferase</keyword>
<evidence type="ECO:0000259" key="1">
    <source>
        <dbReference type="PROSITE" id="PS51186"/>
    </source>
</evidence>
<comment type="caution">
    <text evidence="2">The sequence shown here is derived from an EMBL/GenBank/DDBJ whole genome shotgun (WGS) entry which is preliminary data.</text>
</comment>
<dbReference type="AlphaFoldDB" id="A0A852SQS5"/>
<reference evidence="2 3" key="1">
    <citation type="submission" date="2020-07" db="EMBL/GenBank/DDBJ databases">
        <title>Sequencing the genomes of 1000 actinobacteria strains.</title>
        <authorList>
            <person name="Klenk H.-P."/>
        </authorList>
    </citation>
    <scope>NUCLEOTIDE SEQUENCE [LARGE SCALE GENOMIC DNA]</scope>
    <source>
        <strain evidence="2 3">DSM 26474</strain>
    </source>
</reference>